<sequence>MDALKFSLSGRTAFFKKPDVNSFFYFTYGNIHKVALLGILGAICGYGGYNNQCLNKEQIYPEFYEKLKNINIGIVPKNEKGYIDKKIQTFNNSVGYASKELGGNLIVKEQWLENPKWDIYILMDENVPKDLKDRLLNFKFKYIPYLGKNDHMANITDVEYLENIEKLDNANKLDSIFIKDKFQIQKESKNFNDLRNIIKKSSTKVQEFKYEEMLPIALEEITNKYNLETFIYTNSNLKPLMDTRTYKCADKNIFFF</sequence>
<proteinExistence type="predicted"/>
<dbReference type="NCBIfam" id="TIGR02593">
    <property type="entry name" value="CRISPR_cas5"/>
    <property type="match status" value="1"/>
</dbReference>
<reference evidence="2 3" key="1">
    <citation type="submission" date="2018-06" db="EMBL/GenBank/DDBJ databases">
        <title>Genome conservation of Clostridium tetani.</title>
        <authorList>
            <person name="Bruggemann H."/>
            <person name="Popoff M.R."/>
        </authorList>
    </citation>
    <scope>NUCLEOTIDE SEQUENCE [LARGE SCALE GENOMIC DNA]</scope>
    <source>
        <strain evidence="2 3">2017.061</strain>
    </source>
</reference>
<comment type="caution">
    <text evidence="2">The sequence shown here is derived from an EMBL/GenBank/DDBJ whole genome shotgun (WGS) entry which is preliminary data.</text>
</comment>
<evidence type="ECO:0000313" key="2">
    <source>
        <dbReference type="EMBL" id="RXI49345.1"/>
    </source>
</evidence>
<dbReference type="NCBIfam" id="TIGR02592">
    <property type="entry name" value="cas_Cas5h"/>
    <property type="match status" value="1"/>
</dbReference>
<protein>
    <submittedName>
        <fullName evidence="2">Type I-B CRISPR-associated protein Cas5</fullName>
    </submittedName>
</protein>
<dbReference type="GO" id="GO:0051607">
    <property type="term" value="P:defense response to virus"/>
    <property type="evidence" value="ECO:0007669"/>
    <property type="project" value="UniProtKB-KW"/>
</dbReference>
<accession>A0A4Q0VD79</accession>
<name>A0A4Q0VD79_CLOTA</name>
<keyword evidence="1" id="KW-0051">Antiviral defense</keyword>
<organism evidence="2 3">
    <name type="scientific">Clostridium tetani</name>
    <dbReference type="NCBI Taxonomy" id="1513"/>
    <lineage>
        <taxon>Bacteria</taxon>
        <taxon>Bacillati</taxon>
        <taxon>Bacillota</taxon>
        <taxon>Clostridia</taxon>
        <taxon>Eubacteriales</taxon>
        <taxon>Clostridiaceae</taxon>
        <taxon>Clostridium</taxon>
    </lineage>
</organism>
<dbReference type="InterPro" id="IPR013421">
    <property type="entry name" value="CRISPR-assoc_prot_Cas5_HALMA"/>
</dbReference>
<dbReference type="CDD" id="cd09692">
    <property type="entry name" value="Cas5_I-B"/>
    <property type="match status" value="1"/>
</dbReference>
<dbReference type="InterPro" id="IPR013422">
    <property type="entry name" value="CRISPR-assoc_prot_Cas5_N"/>
</dbReference>
<dbReference type="AlphaFoldDB" id="A0A4Q0VD79"/>
<evidence type="ECO:0000256" key="1">
    <source>
        <dbReference type="ARBA" id="ARBA00023118"/>
    </source>
</evidence>
<dbReference type="RefSeq" id="WP_129030062.1">
    <property type="nucleotide sequence ID" value="NZ_QMAP01000004.1"/>
</dbReference>
<evidence type="ECO:0000313" key="3">
    <source>
        <dbReference type="Proteomes" id="UP000290921"/>
    </source>
</evidence>
<dbReference type="EMBL" id="QMAP01000004">
    <property type="protein sequence ID" value="RXI49345.1"/>
    <property type="molecule type" value="Genomic_DNA"/>
</dbReference>
<dbReference type="Proteomes" id="UP000290921">
    <property type="component" value="Unassembled WGS sequence"/>
</dbReference>
<gene>
    <name evidence="2" type="primary">cas5b</name>
    <name evidence="2" type="ORF">DP130_04630</name>
</gene>